<dbReference type="InterPro" id="IPR019734">
    <property type="entry name" value="TPR_rpt"/>
</dbReference>
<dbReference type="OrthoDB" id="1936594at2759"/>
<dbReference type="VEuPathDB" id="FungiDB:TREMEDRAFT_30027"/>
<dbReference type="STRING" id="5217.A0A4Q1BV40"/>
<evidence type="ECO:0000256" key="2">
    <source>
        <dbReference type="ARBA" id="ARBA00022803"/>
    </source>
</evidence>
<dbReference type="InParanoid" id="A0A4Q1BV40"/>
<feature type="compositionally biased region" description="Polar residues" evidence="4">
    <location>
        <begin position="897"/>
        <end position="909"/>
    </location>
</feature>
<feature type="region of interest" description="Disordered" evidence="4">
    <location>
        <begin position="875"/>
        <end position="948"/>
    </location>
</feature>
<evidence type="ECO:0000313" key="5">
    <source>
        <dbReference type="EMBL" id="RXK42014.1"/>
    </source>
</evidence>
<reference evidence="5 6" key="1">
    <citation type="submission" date="2016-06" db="EMBL/GenBank/DDBJ databases">
        <title>Evolution of pathogenesis and genome organization in the Tremellales.</title>
        <authorList>
            <person name="Cuomo C."/>
            <person name="Litvintseva A."/>
            <person name="Heitman J."/>
            <person name="Chen Y."/>
            <person name="Sun S."/>
            <person name="Springer D."/>
            <person name="Dromer F."/>
            <person name="Young S."/>
            <person name="Zeng Q."/>
            <person name="Chapman S."/>
            <person name="Gujja S."/>
            <person name="Saif S."/>
            <person name="Birren B."/>
        </authorList>
    </citation>
    <scope>NUCLEOTIDE SEQUENCE [LARGE SCALE GENOMIC DNA]</scope>
    <source>
        <strain evidence="5 6">ATCC 28783</strain>
    </source>
</reference>
<dbReference type="SUPFAM" id="SSF48452">
    <property type="entry name" value="TPR-like"/>
    <property type="match status" value="1"/>
</dbReference>
<dbReference type="Proteomes" id="UP000289152">
    <property type="component" value="Unassembled WGS sequence"/>
</dbReference>
<feature type="region of interest" description="Disordered" evidence="4">
    <location>
        <begin position="724"/>
        <end position="748"/>
    </location>
</feature>
<feature type="region of interest" description="Disordered" evidence="4">
    <location>
        <begin position="760"/>
        <end position="789"/>
    </location>
</feature>
<comment type="caution">
    <text evidence="5">The sequence shown here is derived from an EMBL/GenBank/DDBJ whole genome shotgun (WGS) entry which is preliminary data.</text>
</comment>
<evidence type="ECO:0000256" key="4">
    <source>
        <dbReference type="SAM" id="MobiDB-lite"/>
    </source>
</evidence>
<dbReference type="AlphaFoldDB" id="A0A4Q1BV40"/>
<dbReference type="EMBL" id="SDIL01000004">
    <property type="protein sequence ID" value="RXK42014.1"/>
    <property type="molecule type" value="Genomic_DNA"/>
</dbReference>
<gene>
    <name evidence="5" type="ORF">M231_00735</name>
</gene>
<keyword evidence="6" id="KW-1185">Reference proteome</keyword>
<dbReference type="SMART" id="SM00028">
    <property type="entry name" value="TPR"/>
    <property type="match status" value="2"/>
</dbReference>
<organism evidence="5 6">
    <name type="scientific">Tremella mesenterica</name>
    <name type="common">Jelly fungus</name>
    <dbReference type="NCBI Taxonomy" id="5217"/>
    <lineage>
        <taxon>Eukaryota</taxon>
        <taxon>Fungi</taxon>
        <taxon>Dikarya</taxon>
        <taxon>Basidiomycota</taxon>
        <taxon>Agaricomycotina</taxon>
        <taxon>Tremellomycetes</taxon>
        <taxon>Tremellales</taxon>
        <taxon>Tremellaceae</taxon>
        <taxon>Tremella</taxon>
    </lineage>
</organism>
<dbReference type="FunCoup" id="A0A4Q1BV40">
    <property type="interactions" value="820"/>
</dbReference>
<keyword evidence="1" id="KW-0677">Repeat</keyword>
<feature type="repeat" description="TPR" evidence="3">
    <location>
        <begin position="616"/>
        <end position="649"/>
    </location>
</feature>
<feature type="compositionally biased region" description="Low complexity" evidence="4">
    <location>
        <begin position="875"/>
        <end position="896"/>
    </location>
</feature>
<feature type="region of interest" description="Disordered" evidence="4">
    <location>
        <begin position="309"/>
        <end position="352"/>
    </location>
</feature>
<evidence type="ECO:0000313" key="6">
    <source>
        <dbReference type="Proteomes" id="UP000289152"/>
    </source>
</evidence>
<feature type="compositionally biased region" description="Low complexity" evidence="4">
    <location>
        <begin position="915"/>
        <end position="927"/>
    </location>
</feature>
<dbReference type="PANTHER" id="PTHR16193">
    <property type="entry name" value="TETRATRICOPEPTIDE REPEAT PROTEIN 27"/>
    <property type="match status" value="1"/>
</dbReference>
<dbReference type="Pfam" id="PF14559">
    <property type="entry name" value="TPR_19"/>
    <property type="match status" value="1"/>
</dbReference>
<feature type="compositionally biased region" description="Polar residues" evidence="4">
    <location>
        <begin position="760"/>
        <end position="778"/>
    </location>
</feature>
<sequence length="1090" mass="122174">MSNLQWDLIRGYHASASSSQNSAGSEVSDVVRNLFDQSLDADFKSVLTSPSAVDILNDPSLLEGLSTKSSGSTSYIITGNVNDDIDNGVYQSRESNDIKILIIAIALLHSFIQINWTGPSLSFTPLDFLTSLSISLQDLNSSALPFLTLNGEPAYHLVSEPILLVLSLRLLKRLQGVSTLESISWWILRAHMVHQSLLDEKVPLSSDKLKAVQNMELPDDQDLRSMRGLEIGLYFHSLGQDKSANTAFLKAAKESGLEFELTGALGKRTKYQVEAHSQLVLLAQSRLRPDDSSGVSSISNDTANIHQAASISDTSSVSNAGLTNGTGIREETRDRSKDEVSNNLPQTLPLNDDTLLEETQFTKFTQLSSSSTTSKLSHLDPTSQPPLHPLDQSLLLSLCLSQHNSSPSHGLTSSQMMPFITRVISHPNSWSVHTTALLLRSRLEYNRSRTVERSALQLAALIDQMPSIDSTPSERLRWFHQLPLPSKWEMERELARRYLSLGVMRSALDIFTRLELWEDAVLCLQKMECEKEAISIVKDLLQGNKVESDLIQTLGSSRISERGKEKLGTAREARLWCLLGDLALSSENSTRNPNETKKQAMEMYRKAWEISNKTSSRAMRSLASLKVSLEDYEGSIECFKFALEINPLYSRSWFTLGFCYMKLERWEEARDAFQRGVGVDEDDAEGWNNLAAVYLRLADRSLLSSSSTSSSSSSSSTSTIVPLKSQSLSADTSSDKSYNPQSNTLTSSKLDDFSANQHVMSPQHVSNPDQFEGTNGDSSHIVEEEEDSSSKLPTAMEYKLLAFRALRQGLKASPTNWRMWQNYMFLALSVGELVEACRAMTRLVDDFGGKDPIRMVDFDVLDRLVDAVIQQDPQQTQTQLHSQTQFQTQLHSQTQPEDQNQQHGPSSIGIQPKIQNSYHQNHQSQSQKLNTIPEDDVSQSTKPEVDSSELKENFTYGLEYTLSLLFSQSLLPRITDSSHIYKSHSRFLIYQKKYDQAAESSLRAYKCGVTSNREVEVDIEKWKEGVKDVIEIVDLLKDLGSKMTDRKKGRLSIRKEEKEGETVRVQRGEMINWKLTARNIIRTFMARTKV</sequence>
<feature type="compositionally biased region" description="Basic and acidic residues" evidence="4">
    <location>
        <begin position="328"/>
        <end position="340"/>
    </location>
</feature>
<protein>
    <submittedName>
        <fullName evidence="5">Uncharacterized protein</fullName>
    </submittedName>
</protein>
<evidence type="ECO:0000256" key="1">
    <source>
        <dbReference type="ARBA" id="ARBA00022737"/>
    </source>
</evidence>
<dbReference type="PROSITE" id="PS50005">
    <property type="entry name" value="TPR"/>
    <property type="match status" value="2"/>
</dbReference>
<name>A0A4Q1BV40_TREME</name>
<feature type="compositionally biased region" description="Polar residues" evidence="4">
    <location>
        <begin position="309"/>
        <end position="326"/>
    </location>
</feature>
<feature type="repeat" description="TPR" evidence="3">
    <location>
        <begin position="650"/>
        <end position="683"/>
    </location>
</feature>
<evidence type="ECO:0000256" key="3">
    <source>
        <dbReference type="PROSITE-ProRule" id="PRU00339"/>
    </source>
</evidence>
<keyword evidence="2 3" id="KW-0802">TPR repeat</keyword>
<dbReference type="Gene3D" id="1.25.40.10">
    <property type="entry name" value="Tetratricopeptide repeat domain"/>
    <property type="match status" value="1"/>
</dbReference>
<dbReference type="InterPro" id="IPR044244">
    <property type="entry name" value="TTC27/Emw1"/>
</dbReference>
<proteinExistence type="predicted"/>
<dbReference type="PANTHER" id="PTHR16193:SF0">
    <property type="entry name" value="TETRATRICOPEPTIDE REPEAT PROTEIN 27"/>
    <property type="match status" value="1"/>
</dbReference>
<accession>A0A4Q1BV40</accession>
<dbReference type="InterPro" id="IPR011990">
    <property type="entry name" value="TPR-like_helical_dom_sf"/>
</dbReference>